<dbReference type="Pfam" id="PF13406">
    <property type="entry name" value="SLT_2"/>
    <property type="match status" value="1"/>
</dbReference>
<reference evidence="8" key="1">
    <citation type="journal article" date="2019" name="Int. J. Syst. Evol. Microbiol.">
        <title>The Global Catalogue of Microorganisms (GCM) 10K type strain sequencing project: providing services to taxonomists for standard genome sequencing and annotation.</title>
        <authorList>
            <consortium name="The Broad Institute Genomics Platform"/>
            <consortium name="The Broad Institute Genome Sequencing Center for Infectious Disease"/>
            <person name="Wu L."/>
            <person name="Ma J."/>
        </authorList>
    </citation>
    <scope>NUCLEOTIDE SEQUENCE [LARGE SCALE GENOMIC DNA]</scope>
    <source>
        <strain evidence="8">JCM 32206</strain>
    </source>
</reference>
<protein>
    <recommendedName>
        <fullName evidence="6">NlpC/P60 domain-containing protein</fullName>
    </recommendedName>
</protein>
<proteinExistence type="inferred from homology"/>
<dbReference type="Pfam" id="PF00877">
    <property type="entry name" value="NLPC_P60"/>
    <property type="match status" value="1"/>
</dbReference>
<sequence length="439" mass="45450">MAVDPSAVVVAVATALGGLVQGADLPAQVKDQATQAIHSFQATSPAANQQVDSVIGMLPQQMQSPARQVVQDAANAVQSAVDPYLPPPPPPAPAPTPVETPPPPPVAAPPVARTATEGRDIADVPFVGDLSRTVSSLDAAFPGANLAPIGSIAVFVPWFNKAGALCDGIKAPIIAALYNAENGFRYGPTAPVSRDGARGPGQFMPGTWAKYGKDADGDGKADILGVADPVMASGHLLCDMYAQIDEWKKQGVVKGDTLDLTLAGYNAGVEAVRRAGGMPNGAPDYEHQTKPYVKRIRESEPVFAAILAPLSGTDGSVGGRVVEAALRYLGLPYVWGGGNINGPSNGGFDCSGLTSYAVYSATGDTLALPRTSETQWNIGTEIPMSEARPGDLLFGNWQSGGPGHVAIYIGNGQMVHAPQTGDVVKVSKVFDGMKVRRIL</sequence>
<comment type="caution">
    <text evidence="7">The sequence shown here is derived from an EMBL/GenBank/DDBJ whole genome shotgun (WGS) entry which is preliminary data.</text>
</comment>
<evidence type="ECO:0000313" key="8">
    <source>
        <dbReference type="Proteomes" id="UP001501183"/>
    </source>
</evidence>
<keyword evidence="3" id="KW-0378">Hydrolase</keyword>
<dbReference type="InterPro" id="IPR000064">
    <property type="entry name" value="NLP_P60_dom"/>
</dbReference>
<dbReference type="InterPro" id="IPR038765">
    <property type="entry name" value="Papain-like_cys_pep_sf"/>
</dbReference>
<comment type="similarity">
    <text evidence="1">Belongs to the peptidase C40 family.</text>
</comment>
<dbReference type="InterPro" id="IPR031304">
    <property type="entry name" value="SLT_2"/>
</dbReference>
<evidence type="ECO:0000259" key="6">
    <source>
        <dbReference type="PROSITE" id="PS51935"/>
    </source>
</evidence>
<keyword evidence="2" id="KW-0645">Protease</keyword>
<evidence type="ECO:0000256" key="5">
    <source>
        <dbReference type="SAM" id="MobiDB-lite"/>
    </source>
</evidence>
<dbReference type="InterPro" id="IPR051794">
    <property type="entry name" value="PG_Endopeptidase_C40"/>
</dbReference>
<evidence type="ECO:0000256" key="2">
    <source>
        <dbReference type="ARBA" id="ARBA00022670"/>
    </source>
</evidence>
<name>A0ABP8NTB3_9NOCA</name>
<feature type="compositionally biased region" description="Pro residues" evidence="5">
    <location>
        <begin position="84"/>
        <end position="108"/>
    </location>
</feature>
<keyword evidence="8" id="KW-1185">Reference proteome</keyword>
<feature type="domain" description="NlpC/P60" evidence="6">
    <location>
        <begin position="315"/>
        <end position="439"/>
    </location>
</feature>
<dbReference type="Gene3D" id="3.90.1720.10">
    <property type="entry name" value="endopeptidase domain like (from Nostoc punctiforme)"/>
    <property type="match status" value="1"/>
</dbReference>
<evidence type="ECO:0000256" key="3">
    <source>
        <dbReference type="ARBA" id="ARBA00022801"/>
    </source>
</evidence>
<dbReference type="SUPFAM" id="SSF54001">
    <property type="entry name" value="Cysteine proteinases"/>
    <property type="match status" value="1"/>
</dbReference>
<gene>
    <name evidence="7" type="ORF">GCM10023094_00800</name>
</gene>
<dbReference type="Proteomes" id="UP001501183">
    <property type="component" value="Unassembled WGS sequence"/>
</dbReference>
<feature type="region of interest" description="Disordered" evidence="5">
    <location>
        <begin position="80"/>
        <end position="111"/>
    </location>
</feature>
<keyword evidence="4" id="KW-0788">Thiol protease</keyword>
<dbReference type="InterPro" id="IPR023346">
    <property type="entry name" value="Lysozyme-like_dom_sf"/>
</dbReference>
<dbReference type="RefSeq" id="WP_345340929.1">
    <property type="nucleotide sequence ID" value="NZ_BAABFB010000007.1"/>
</dbReference>
<dbReference type="PANTHER" id="PTHR47359:SF3">
    <property type="entry name" value="NLP_P60 DOMAIN-CONTAINING PROTEIN-RELATED"/>
    <property type="match status" value="1"/>
</dbReference>
<dbReference type="EMBL" id="BAABFB010000007">
    <property type="protein sequence ID" value="GAA4470978.1"/>
    <property type="molecule type" value="Genomic_DNA"/>
</dbReference>
<dbReference type="PROSITE" id="PS51935">
    <property type="entry name" value="NLPC_P60"/>
    <property type="match status" value="1"/>
</dbReference>
<accession>A0ABP8NTB3</accession>
<evidence type="ECO:0000256" key="1">
    <source>
        <dbReference type="ARBA" id="ARBA00007074"/>
    </source>
</evidence>
<dbReference type="CDD" id="cd13399">
    <property type="entry name" value="Slt35-like"/>
    <property type="match status" value="1"/>
</dbReference>
<evidence type="ECO:0000313" key="7">
    <source>
        <dbReference type="EMBL" id="GAA4470978.1"/>
    </source>
</evidence>
<dbReference type="Gene3D" id="1.10.530.10">
    <property type="match status" value="1"/>
</dbReference>
<dbReference type="SUPFAM" id="SSF53955">
    <property type="entry name" value="Lysozyme-like"/>
    <property type="match status" value="1"/>
</dbReference>
<evidence type="ECO:0000256" key="4">
    <source>
        <dbReference type="ARBA" id="ARBA00022807"/>
    </source>
</evidence>
<organism evidence="7 8">
    <name type="scientific">Rhodococcus olei</name>
    <dbReference type="NCBI Taxonomy" id="2161675"/>
    <lineage>
        <taxon>Bacteria</taxon>
        <taxon>Bacillati</taxon>
        <taxon>Actinomycetota</taxon>
        <taxon>Actinomycetes</taxon>
        <taxon>Mycobacteriales</taxon>
        <taxon>Nocardiaceae</taxon>
        <taxon>Rhodococcus</taxon>
    </lineage>
</organism>
<dbReference type="PANTHER" id="PTHR47359">
    <property type="entry name" value="PEPTIDOGLYCAN DL-ENDOPEPTIDASE CWLO"/>
    <property type="match status" value="1"/>
</dbReference>